<feature type="domain" description="Fe/B12 periplasmic-binding" evidence="1">
    <location>
        <begin position="9"/>
        <end position="197"/>
    </location>
</feature>
<keyword evidence="3" id="KW-1185">Reference proteome</keyword>
<dbReference type="PROSITE" id="PS50983">
    <property type="entry name" value="FE_B12_PBP"/>
    <property type="match status" value="1"/>
</dbReference>
<proteinExistence type="predicted"/>
<sequence>MRADNKPQRFASLNLCTDQILLMLVSRERIASVTHLAGQREYSFTWQQARGRHKNTGLAEQVIPLLPDLIIASHYSPGSAVKLLEDLGFPVEIVDITSSLINVAAFIETLGLLVGEPARAAEIITEMEQKIARSKQLLSQGIREPMTAITYVHNGHTAGKHTLKNEILEKSSYRNLAADLGVNYYGNLSIGQLQHPV</sequence>
<dbReference type="Pfam" id="PF01497">
    <property type="entry name" value="Peripla_BP_2"/>
    <property type="match status" value="1"/>
</dbReference>
<dbReference type="PANTHER" id="PTHR30535:SF34">
    <property type="entry name" value="MOLYBDATE-BINDING PROTEIN MOLA"/>
    <property type="match status" value="1"/>
</dbReference>
<organism evidence="2 3">
    <name type="scientific">marine gamma proteobacterium HTCC2143</name>
    <dbReference type="NCBI Taxonomy" id="247633"/>
    <lineage>
        <taxon>Bacteria</taxon>
        <taxon>Pseudomonadati</taxon>
        <taxon>Pseudomonadota</taxon>
        <taxon>Gammaproteobacteria</taxon>
        <taxon>Cellvibrionales</taxon>
        <taxon>Spongiibacteraceae</taxon>
        <taxon>BD1-7 clade</taxon>
    </lineage>
</organism>
<dbReference type="Proteomes" id="UP000004931">
    <property type="component" value="Unassembled WGS sequence"/>
</dbReference>
<accession>A0YEQ4</accession>
<comment type="caution">
    <text evidence="2">The sequence shown here is derived from an EMBL/GenBank/DDBJ whole genome shotgun (WGS) entry which is preliminary data.</text>
</comment>
<dbReference type="GO" id="GO:0071281">
    <property type="term" value="P:cellular response to iron ion"/>
    <property type="evidence" value="ECO:0007669"/>
    <property type="project" value="TreeGrafter"/>
</dbReference>
<dbReference type="AlphaFoldDB" id="A0YEQ4"/>
<dbReference type="Gene3D" id="3.40.50.1980">
    <property type="entry name" value="Nitrogenase molybdenum iron protein domain"/>
    <property type="match status" value="2"/>
</dbReference>
<dbReference type="eggNOG" id="COG0614">
    <property type="taxonomic scope" value="Bacteria"/>
</dbReference>
<protein>
    <submittedName>
        <fullName evidence="2">ABC cobalamin/Fe3+-siderophore transporter, periplasmic substrate-binding subunit</fullName>
    </submittedName>
</protein>
<dbReference type="EMBL" id="AAVT01000007">
    <property type="protein sequence ID" value="EAW30499.1"/>
    <property type="molecule type" value="Genomic_DNA"/>
</dbReference>
<dbReference type="PANTHER" id="PTHR30535">
    <property type="entry name" value="VITAMIN B12-BINDING PROTEIN"/>
    <property type="match status" value="1"/>
</dbReference>
<gene>
    <name evidence="2" type="ORF">GP2143_00132</name>
</gene>
<dbReference type="SUPFAM" id="SSF53807">
    <property type="entry name" value="Helical backbone' metal receptor"/>
    <property type="match status" value="1"/>
</dbReference>
<dbReference type="InterPro" id="IPR050902">
    <property type="entry name" value="ABC_Transporter_SBP"/>
</dbReference>
<dbReference type="STRING" id="247633.GP2143_00132"/>
<dbReference type="InterPro" id="IPR002491">
    <property type="entry name" value="ABC_transptr_periplasmic_BD"/>
</dbReference>
<evidence type="ECO:0000259" key="1">
    <source>
        <dbReference type="PROSITE" id="PS50983"/>
    </source>
</evidence>
<evidence type="ECO:0000313" key="2">
    <source>
        <dbReference type="EMBL" id="EAW30499.1"/>
    </source>
</evidence>
<name>A0YEQ4_9GAMM</name>
<reference evidence="2 3" key="1">
    <citation type="journal article" date="2010" name="J. Bacteriol.">
        <title>Genome sequence of the oligotrophic marine Gammaproteobacterium HTCC2143, isolated from the Oregon Coast.</title>
        <authorList>
            <person name="Oh H.M."/>
            <person name="Kang I."/>
            <person name="Ferriera S."/>
            <person name="Giovannoni S.J."/>
            <person name="Cho J.C."/>
        </authorList>
    </citation>
    <scope>NUCLEOTIDE SEQUENCE [LARGE SCALE GENOMIC DNA]</scope>
    <source>
        <strain evidence="2 3">HTCC2143</strain>
    </source>
</reference>
<evidence type="ECO:0000313" key="3">
    <source>
        <dbReference type="Proteomes" id="UP000004931"/>
    </source>
</evidence>
<dbReference type="OrthoDB" id="6869405at2"/>